<feature type="transmembrane region" description="Helical" evidence="1">
    <location>
        <begin position="174"/>
        <end position="194"/>
    </location>
</feature>
<name>A0A0N4VYA6_HAEPC</name>
<dbReference type="OrthoDB" id="10560034at2759"/>
<dbReference type="AlphaFoldDB" id="A0A0N4VYA6"/>
<reference evidence="4" key="1">
    <citation type="submission" date="2017-02" db="UniProtKB">
        <authorList>
            <consortium name="WormBaseParasite"/>
        </authorList>
    </citation>
    <scope>IDENTIFICATION</scope>
</reference>
<gene>
    <name evidence="2" type="ORF">HPLM_LOCUS2274</name>
</gene>
<reference evidence="2 3" key="2">
    <citation type="submission" date="2018-11" db="EMBL/GenBank/DDBJ databases">
        <authorList>
            <consortium name="Pathogen Informatics"/>
        </authorList>
    </citation>
    <scope>NUCLEOTIDE SEQUENCE [LARGE SCALE GENOMIC DNA]</scope>
    <source>
        <strain evidence="2 3">MHpl1</strain>
    </source>
</reference>
<dbReference type="Proteomes" id="UP000268014">
    <property type="component" value="Unassembled WGS sequence"/>
</dbReference>
<feature type="transmembrane region" description="Helical" evidence="1">
    <location>
        <begin position="107"/>
        <end position="125"/>
    </location>
</feature>
<keyword evidence="1" id="KW-0472">Membrane</keyword>
<proteinExistence type="predicted"/>
<sequence length="225" mass="25700">MNVPKKFEVNQANSRRNVLWSSFILFGFSVFAGIIASGILSSLSELLGYDILSDFILRILEALSVRLLNSVYRTGQFSSTFNFKLFKSARKKFQCCNIGSLHGPVDFFFAALPLCSCLFYIVAFKKIRSMRRSSIGFEVTDKFERTILKQGFLICIFYTYSLDDYGEFYSLSQLIFYASMNLPPIGFPLIVFICSKEFRKLFLVNCSKLLSHTQTIHTLSTSRGE</sequence>
<keyword evidence="1" id="KW-1133">Transmembrane helix</keyword>
<feature type="transmembrane region" description="Helical" evidence="1">
    <location>
        <begin position="146"/>
        <end position="162"/>
    </location>
</feature>
<evidence type="ECO:0000313" key="3">
    <source>
        <dbReference type="Proteomes" id="UP000268014"/>
    </source>
</evidence>
<protein>
    <submittedName>
        <fullName evidence="4">7TM_GPCR_Srx domain-containing protein</fullName>
    </submittedName>
</protein>
<evidence type="ECO:0000256" key="1">
    <source>
        <dbReference type="SAM" id="Phobius"/>
    </source>
</evidence>
<feature type="transmembrane region" description="Helical" evidence="1">
    <location>
        <begin position="20"/>
        <end position="43"/>
    </location>
</feature>
<accession>A0A0N4VYA6</accession>
<dbReference type="WBParaSite" id="HPLM_0000227701-mRNA-1">
    <property type="protein sequence ID" value="HPLM_0000227701-mRNA-1"/>
    <property type="gene ID" value="HPLM_0000227701"/>
</dbReference>
<evidence type="ECO:0000313" key="2">
    <source>
        <dbReference type="EMBL" id="VDO13879.1"/>
    </source>
</evidence>
<keyword evidence="1" id="KW-0812">Transmembrane</keyword>
<evidence type="ECO:0000313" key="4">
    <source>
        <dbReference type="WBParaSite" id="HPLM_0000227701-mRNA-1"/>
    </source>
</evidence>
<dbReference type="EMBL" id="UZAF01004378">
    <property type="protein sequence ID" value="VDO13879.1"/>
    <property type="molecule type" value="Genomic_DNA"/>
</dbReference>
<keyword evidence="3" id="KW-1185">Reference proteome</keyword>
<organism evidence="4">
    <name type="scientific">Haemonchus placei</name>
    <name type="common">Barber's pole worm</name>
    <dbReference type="NCBI Taxonomy" id="6290"/>
    <lineage>
        <taxon>Eukaryota</taxon>
        <taxon>Metazoa</taxon>
        <taxon>Ecdysozoa</taxon>
        <taxon>Nematoda</taxon>
        <taxon>Chromadorea</taxon>
        <taxon>Rhabditida</taxon>
        <taxon>Rhabditina</taxon>
        <taxon>Rhabditomorpha</taxon>
        <taxon>Strongyloidea</taxon>
        <taxon>Trichostrongylidae</taxon>
        <taxon>Haemonchus</taxon>
    </lineage>
</organism>